<dbReference type="RefSeq" id="WP_099997686.1">
    <property type="nucleotide sequence ID" value="NZ_CP017940.1"/>
</dbReference>
<reference evidence="2" key="1">
    <citation type="journal article" date="2017" name="Int J Environ Stud">
        <title>Does the Miocene-Pliocene relict legume Oxytropis triphylla form nitrogen-fixing nodules with a combination of bacterial strains?</title>
        <authorList>
            <person name="Safronova V."/>
            <person name="Belimov A."/>
            <person name="Sazanova A."/>
            <person name="Kuznetsova I."/>
            <person name="Popova J."/>
            <person name="Andronov E."/>
            <person name="Verkhozina A."/>
            <person name="Tikhonovich I."/>
        </authorList>
    </citation>
    <scope>NUCLEOTIDE SEQUENCE [LARGE SCALE GENOMIC DNA]</scope>
    <source>
        <strain evidence="2">Tri-38</strain>
    </source>
</reference>
<dbReference type="OrthoDB" id="675048at2"/>
<evidence type="ECO:0000313" key="2">
    <source>
        <dbReference type="Proteomes" id="UP000232163"/>
    </source>
</evidence>
<proteinExistence type="predicted"/>
<dbReference type="KEGG" id="pht:BLM14_00920"/>
<organism evidence="1 2">
    <name type="scientific">Phyllobacterium zundukense</name>
    <dbReference type="NCBI Taxonomy" id="1867719"/>
    <lineage>
        <taxon>Bacteria</taxon>
        <taxon>Pseudomonadati</taxon>
        <taxon>Pseudomonadota</taxon>
        <taxon>Alphaproteobacteria</taxon>
        <taxon>Hyphomicrobiales</taxon>
        <taxon>Phyllobacteriaceae</taxon>
        <taxon>Phyllobacterium</taxon>
    </lineage>
</organism>
<protein>
    <submittedName>
        <fullName evidence="1">Uncharacterized protein</fullName>
    </submittedName>
</protein>
<dbReference type="EMBL" id="MZMT01000020">
    <property type="protein sequence ID" value="PIO45320.1"/>
    <property type="molecule type" value="Genomic_DNA"/>
</dbReference>
<evidence type="ECO:0000313" key="1">
    <source>
        <dbReference type="EMBL" id="PIO45320.1"/>
    </source>
</evidence>
<dbReference type="Proteomes" id="UP000232163">
    <property type="component" value="Unassembled WGS sequence"/>
</dbReference>
<keyword evidence="2" id="KW-1185">Reference proteome</keyword>
<dbReference type="AlphaFoldDB" id="A0A2N9W0Q2"/>
<name>A0A2N9W0Q2_9HYPH</name>
<accession>A0A2N9W0Q2</accession>
<gene>
    <name evidence="1" type="ORF">B5P45_07535</name>
</gene>
<sequence length="135" mass="14980">MKTWTEKLNSGGPHEVKPAPINIAGMKAGEIMLVPTARQVDEFIRTLPKGTHMDVKLLRQTMAKQYGAEVMCPITTGFHLRTVAEAAYETYQQTGDADGITPFWRVLNANTPTISRLSFGTAFVTEQRLKEGLKD</sequence>
<comment type="caution">
    <text evidence="1">The sequence shown here is derived from an EMBL/GenBank/DDBJ whole genome shotgun (WGS) entry which is preliminary data.</text>
</comment>